<dbReference type="SUPFAM" id="SSF49785">
    <property type="entry name" value="Galactose-binding domain-like"/>
    <property type="match status" value="1"/>
</dbReference>
<dbReference type="PANTHER" id="PTHR10574">
    <property type="entry name" value="NETRIN/LAMININ-RELATED"/>
    <property type="match status" value="1"/>
</dbReference>
<organism evidence="7 8">
    <name type="scientific">Caerostris darwini</name>
    <dbReference type="NCBI Taxonomy" id="1538125"/>
    <lineage>
        <taxon>Eukaryota</taxon>
        <taxon>Metazoa</taxon>
        <taxon>Ecdysozoa</taxon>
        <taxon>Arthropoda</taxon>
        <taxon>Chelicerata</taxon>
        <taxon>Arachnida</taxon>
        <taxon>Araneae</taxon>
        <taxon>Araneomorphae</taxon>
        <taxon>Entelegynae</taxon>
        <taxon>Araneoidea</taxon>
        <taxon>Araneidae</taxon>
        <taxon>Caerostris</taxon>
    </lineage>
</organism>
<evidence type="ECO:0000256" key="3">
    <source>
        <dbReference type="ARBA" id="ARBA00023157"/>
    </source>
</evidence>
<dbReference type="PROSITE" id="PS01248">
    <property type="entry name" value="EGF_LAM_1"/>
    <property type="match status" value="1"/>
</dbReference>
<dbReference type="InterPro" id="IPR008979">
    <property type="entry name" value="Galactose-bd-like_sf"/>
</dbReference>
<dbReference type="GO" id="GO:0009888">
    <property type="term" value="P:tissue development"/>
    <property type="evidence" value="ECO:0007669"/>
    <property type="project" value="TreeGrafter"/>
</dbReference>
<evidence type="ECO:0000256" key="1">
    <source>
        <dbReference type="ARBA" id="ARBA00022729"/>
    </source>
</evidence>
<keyword evidence="4" id="KW-0325">Glycoprotein</keyword>
<dbReference type="GO" id="GO:0005604">
    <property type="term" value="C:basement membrane"/>
    <property type="evidence" value="ECO:0007669"/>
    <property type="project" value="TreeGrafter"/>
</dbReference>
<evidence type="ECO:0000256" key="2">
    <source>
        <dbReference type="ARBA" id="ARBA00022737"/>
    </source>
</evidence>
<evidence type="ECO:0000256" key="4">
    <source>
        <dbReference type="ARBA" id="ARBA00023180"/>
    </source>
</evidence>
<dbReference type="Pfam" id="PF00055">
    <property type="entry name" value="Laminin_N"/>
    <property type="match status" value="1"/>
</dbReference>
<dbReference type="InterPro" id="IPR050440">
    <property type="entry name" value="Laminin/Netrin_ECM"/>
</dbReference>
<keyword evidence="3" id="KW-1015">Disulfide bond</keyword>
<sequence length="398" mass="44101">MKTERINKKTSERHQDIFVLDLTVNCYCRSTQHSIVFLKKGDFSPIPAPAKVNTARSLRTDASPRRRKKGRYIRCGREGTQSSSIPYEVAPTSLGAMLLLLLVLLCRTAIGRTSPLLEDDPCYDDTGLPLRCIPDFVNAAFGRVVVASSSEPTNPARYLTDLNNPSNVTCWTSDPAETVVNLTLSLGKKYELTYISLQFCGPKPDSLAIYKSMNYGETWLPFQYYSSQCRRVFGKSPNVPLTRSNEQESLCADARIGIEPSTGGRVAFSTLEGRPSAYDFDNSPVLQDWVTATDIRVVLVRVHPWSMGTLSPNDTESNSVYSVSDLAIGGRCKCNGHASRCRVDGEGSLACDCKHNTAGRDCEKCKPFHFDRPWRRATAQNVHECVGKWLSCPKFSGA</sequence>
<dbReference type="EMBL" id="BPLQ01007125">
    <property type="protein sequence ID" value="GIY28014.1"/>
    <property type="molecule type" value="Genomic_DNA"/>
</dbReference>
<keyword evidence="1" id="KW-0732">Signal</keyword>
<evidence type="ECO:0000313" key="8">
    <source>
        <dbReference type="Proteomes" id="UP001054837"/>
    </source>
</evidence>
<dbReference type="SMART" id="SM00180">
    <property type="entry name" value="EGF_Lam"/>
    <property type="match status" value="1"/>
</dbReference>
<keyword evidence="8" id="KW-1185">Reference proteome</keyword>
<dbReference type="SUPFAM" id="SSF57196">
    <property type="entry name" value="EGF/Laminin"/>
    <property type="match status" value="1"/>
</dbReference>
<dbReference type="Proteomes" id="UP001054837">
    <property type="component" value="Unassembled WGS sequence"/>
</dbReference>
<dbReference type="InterPro" id="IPR002049">
    <property type="entry name" value="LE_dom"/>
</dbReference>
<evidence type="ECO:0000256" key="5">
    <source>
        <dbReference type="ARBA" id="ARBA00023292"/>
    </source>
</evidence>
<dbReference type="InterPro" id="IPR056863">
    <property type="entry name" value="LMN_ATRN_NET-like_EGF"/>
</dbReference>
<proteinExistence type="predicted"/>
<dbReference type="PANTHER" id="PTHR10574:SF365">
    <property type="entry name" value="NETRIN-A-RELATED"/>
    <property type="match status" value="1"/>
</dbReference>
<evidence type="ECO:0000259" key="6">
    <source>
        <dbReference type="PROSITE" id="PS51117"/>
    </source>
</evidence>
<dbReference type="GO" id="GO:0016358">
    <property type="term" value="P:dendrite development"/>
    <property type="evidence" value="ECO:0007669"/>
    <property type="project" value="TreeGrafter"/>
</dbReference>
<dbReference type="Pfam" id="PF24973">
    <property type="entry name" value="EGF_LMN_ATRN"/>
    <property type="match status" value="1"/>
</dbReference>
<dbReference type="PROSITE" id="PS51117">
    <property type="entry name" value="LAMININ_NTER"/>
    <property type="match status" value="1"/>
</dbReference>
<keyword evidence="5" id="KW-0424">Laminin EGF-like domain</keyword>
<dbReference type="CDD" id="cd00055">
    <property type="entry name" value="EGF_Lam"/>
    <property type="match status" value="1"/>
</dbReference>
<dbReference type="GO" id="GO:0009887">
    <property type="term" value="P:animal organ morphogenesis"/>
    <property type="evidence" value="ECO:0007669"/>
    <property type="project" value="TreeGrafter"/>
</dbReference>
<protein>
    <submittedName>
        <fullName evidence="7">Netrin-1</fullName>
    </submittedName>
</protein>
<keyword evidence="2" id="KW-0677">Repeat</keyword>
<accession>A0AAV4S4Y1</accession>
<comment type="caution">
    <text evidence="7">The sequence shown here is derived from an EMBL/GenBank/DDBJ whole genome shotgun (WGS) entry which is preliminary data.</text>
</comment>
<evidence type="ECO:0000313" key="7">
    <source>
        <dbReference type="EMBL" id="GIY28014.1"/>
    </source>
</evidence>
<feature type="domain" description="Laminin N-terminal" evidence="6">
    <location>
        <begin position="85"/>
        <end position="331"/>
    </location>
</feature>
<dbReference type="GO" id="GO:0008045">
    <property type="term" value="P:motor neuron axon guidance"/>
    <property type="evidence" value="ECO:0007669"/>
    <property type="project" value="TreeGrafter"/>
</dbReference>
<reference evidence="7 8" key="1">
    <citation type="submission" date="2021-06" db="EMBL/GenBank/DDBJ databases">
        <title>Caerostris darwini draft genome.</title>
        <authorList>
            <person name="Kono N."/>
            <person name="Arakawa K."/>
        </authorList>
    </citation>
    <scope>NUCLEOTIDE SEQUENCE [LARGE SCALE GENOMIC DNA]</scope>
</reference>
<dbReference type="AlphaFoldDB" id="A0AAV4S4Y1"/>
<gene>
    <name evidence="7" type="primary">NTN1</name>
    <name evidence="7" type="ORF">CDAR_440511</name>
</gene>
<dbReference type="InterPro" id="IPR008211">
    <property type="entry name" value="Laminin_N"/>
</dbReference>
<dbReference type="Gene3D" id="2.60.120.260">
    <property type="entry name" value="Galactose-binding domain-like"/>
    <property type="match status" value="1"/>
</dbReference>
<name>A0AAV4S4Y1_9ARAC</name>
<dbReference type="SMART" id="SM00136">
    <property type="entry name" value="LamNT"/>
    <property type="match status" value="1"/>
</dbReference>